<comment type="caution">
    <text evidence="1">The sequence shown here is derived from an EMBL/GenBank/DDBJ whole genome shotgun (WGS) entry which is preliminary data.</text>
</comment>
<reference evidence="1 2" key="1">
    <citation type="submission" date="2018-06" db="EMBL/GenBank/DDBJ databases">
        <title>Fusarium incarnatum-equiseti species complex species 28.</title>
        <authorList>
            <person name="Gardiner D.M."/>
        </authorList>
    </citation>
    <scope>NUCLEOTIDE SEQUENCE [LARGE SCALE GENOMIC DNA]</scope>
    <source>
        <strain evidence="1 2">FIESC_28</strain>
    </source>
</reference>
<evidence type="ECO:0000313" key="2">
    <source>
        <dbReference type="Proteomes" id="UP000253153"/>
    </source>
</evidence>
<dbReference type="AlphaFoldDB" id="A0A366RQ26"/>
<gene>
    <name evidence="1" type="ORF">FIESC28_05664</name>
</gene>
<protein>
    <submittedName>
        <fullName evidence="1">Uncharacterized protein</fullName>
    </submittedName>
</protein>
<accession>A0A366RQ26</accession>
<sequence>MVFDIDISIEISPQPEFRYSETLFPSALPNPAMSGAKRVLERRGLLGFGEVEGLAKQFDSISRLVYMDDTMLYEDVIFDFDKTAEEITSHAKGFDNQSLAGILIEDFE</sequence>
<dbReference type="RefSeq" id="XP_031016124.1">
    <property type="nucleotide sequence ID" value="XM_031159809.1"/>
</dbReference>
<keyword evidence="2" id="KW-1185">Reference proteome</keyword>
<evidence type="ECO:0000313" key="1">
    <source>
        <dbReference type="EMBL" id="RBR19199.1"/>
    </source>
</evidence>
<organism evidence="1 2">
    <name type="scientific">Fusarium coffeatum</name>
    <dbReference type="NCBI Taxonomy" id="231269"/>
    <lineage>
        <taxon>Eukaryota</taxon>
        <taxon>Fungi</taxon>
        <taxon>Dikarya</taxon>
        <taxon>Ascomycota</taxon>
        <taxon>Pezizomycotina</taxon>
        <taxon>Sordariomycetes</taxon>
        <taxon>Hypocreomycetidae</taxon>
        <taxon>Hypocreales</taxon>
        <taxon>Nectriaceae</taxon>
        <taxon>Fusarium</taxon>
        <taxon>Fusarium incarnatum-equiseti species complex</taxon>
    </lineage>
</organism>
<dbReference type="GeneID" id="41995105"/>
<proteinExistence type="predicted"/>
<name>A0A366RQ26_9HYPO</name>
<dbReference type="OrthoDB" id="10349529at2759"/>
<dbReference type="EMBL" id="QKXC01000116">
    <property type="protein sequence ID" value="RBR19199.1"/>
    <property type="molecule type" value="Genomic_DNA"/>
</dbReference>
<dbReference type="Proteomes" id="UP000253153">
    <property type="component" value="Unassembled WGS sequence"/>
</dbReference>